<dbReference type="SUPFAM" id="SSF53850">
    <property type="entry name" value="Periplasmic binding protein-like II"/>
    <property type="match status" value="1"/>
</dbReference>
<evidence type="ECO:0000256" key="4">
    <source>
        <dbReference type="SAM" id="SignalP"/>
    </source>
</evidence>
<dbReference type="PANTHER" id="PTHR30290">
    <property type="entry name" value="PERIPLASMIC BINDING COMPONENT OF ABC TRANSPORTER"/>
    <property type="match status" value="1"/>
</dbReference>
<reference evidence="6" key="1">
    <citation type="journal article" date="2021" name="PeerJ">
        <title>Extensive microbial diversity within the chicken gut microbiome revealed by metagenomics and culture.</title>
        <authorList>
            <person name="Gilroy R."/>
            <person name="Ravi A."/>
            <person name="Getino M."/>
            <person name="Pursley I."/>
            <person name="Horton D.L."/>
            <person name="Alikhan N.F."/>
            <person name="Baker D."/>
            <person name="Gharbi K."/>
            <person name="Hall N."/>
            <person name="Watson M."/>
            <person name="Adriaenssens E.M."/>
            <person name="Foster-Nyarko E."/>
            <person name="Jarju S."/>
            <person name="Secka A."/>
            <person name="Antonio M."/>
            <person name="Oren A."/>
            <person name="Chaudhuri R.R."/>
            <person name="La Ragione R."/>
            <person name="Hildebrand F."/>
            <person name="Pallen M.J."/>
        </authorList>
    </citation>
    <scope>NUCLEOTIDE SEQUENCE</scope>
    <source>
        <strain evidence="6">ChiHjej13B12-24818</strain>
    </source>
</reference>
<sequence length="543" mass="58436">MIVTPPLSRRSFGTAAALSALTIPALAACASSGADGPEEVDTTVLKVGFPGDSENWDPHQPPQTVTRAVARQIADTLVDQDRESGEIVGWLAEDWEVNEDSTQFTFHLREGVTFSDGTALTAESVKNNFDRIIDLGPLAYIGASHLRGYTGTEVIDDLTAVISFDGPNAQFLQAATTQSLSILADSTLALSPEEVARGGPSVVGSGAYTFDQYVPGESITLTRREDYAWGSQAYQNQGAGTYESIEISFIPDATTLAGSVSSGQVDYAFSLDVSTLASIDTERLHLTNVPTRGISFPLIPFIYKEIFTDEAVRRAINPATDRAEIAERIYQGHVEPATGLLTAVTPGSADLSELLTYDPELAESILEEGGWTPGDDGIRVNDAGERLTITIQYVGGNTLYEQLFQLLQTQWAEVGIEFELKPVTEAESSEYGLYDAPHDLSTWTQGRADPDVLRVVYSSFYENQSFFYGNALPEIDEALLALQSTTDPEERAAASESAQRLLLEGGYSFPLIDAVSLVAASRQLAGISLDAENKPVFADTAPA</sequence>
<dbReference type="AlphaFoldDB" id="A0A9D2LE77"/>
<evidence type="ECO:0000256" key="3">
    <source>
        <dbReference type="ARBA" id="ARBA00022729"/>
    </source>
</evidence>
<dbReference type="CDD" id="cd08492">
    <property type="entry name" value="PBP2_NikA_DppA_OppA_like_15"/>
    <property type="match status" value="1"/>
</dbReference>
<dbReference type="Pfam" id="PF00496">
    <property type="entry name" value="SBP_bac_5"/>
    <property type="match status" value="1"/>
</dbReference>
<keyword evidence="3 4" id="KW-0732">Signal</keyword>
<organism evidence="6 7">
    <name type="scientific">Candidatus Brachybacterium merdavium</name>
    <dbReference type="NCBI Taxonomy" id="2838513"/>
    <lineage>
        <taxon>Bacteria</taxon>
        <taxon>Bacillati</taxon>
        <taxon>Actinomycetota</taxon>
        <taxon>Actinomycetes</taxon>
        <taxon>Micrococcales</taxon>
        <taxon>Dermabacteraceae</taxon>
        <taxon>Brachybacterium</taxon>
    </lineage>
</organism>
<comment type="similarity">
    <text evidence="1">Belongs to the bacterial solute-binding protein 5 family.</text>
</comment>
<dbReference type="PIRSF" id="PIRSF002741">
    <property type="entry name" value="MppA"/>
    <property type="match status" value="1"/>
</dbReference>
<dbReference type="EMBL" id="DWZH01000084">
    <property type="protein sequence ID" value="HJB10963.1"/>
    <property type="molecule type" value="Genomic_DNA"/>
</dbReference>
<feature type="domain" description="Solute-binding protein family 5" evidence="5">
    <location>
        <begin position="86"/>
        <end position="464"/>
    </location>
</feature>
<dbReference type="Gene3D" id="3.40.190.10">
    <property type="entry name" value="Periplasmic binding protein-like II"/>
    <property type="match status" value="1"/>
</dbReference>
<accession>A0A9D2LE77</accession>
<reference evidence="6" key="2">
    <citation type="submission" date="2021-04" db="EMBL/GenBank/DDBJ databases">
        <authorList>
            <person name="Gilroy R."/>
        </authorList>
    </citation>
    <scope>NUCLEOTIDE SEQUENCE</scope>
    <source>
        <strain evidence="6">ChiHjej13B12-24818</strain>
    </source>
</reference>
<proteinExistence type="inferred from homology"/>
<dbReference type="InterPro" id="IPR030678">
    <property type="entry name" value="Peptide/Ni-bd"/>
</dbReference>
<evidence type="ECO:0000256" key="1">
    <source>
        <dbReference type="ARBA" id="ARBA00005695"/>
    </source>
</evidence>
<keyword evidence="2" id="KW-0813">Transport</keyword>
<dbReference type="GO" id="GO:0043190">
    <property type="term" value="C:ATP-binding cassette (ABC) transporter complex"/>
    <property type="evidence" value="ECO:0007669"/>
    <property type="project" value="InterPro"/>
</dbReference>
<feature type="signal peptide" evidence="4">
    <location>
        <begin position="1"/>
        <end position="27"/>
    </location>
</feature>
<feature type="chain" id="PRO_5039350997" evidence="4">
    <location>
        <begin position="28"/>
        <end position="543"/>
    </location>
</feature>
<gene>
    <name evidence="6" type="ORF">H9786_10620</name>
</gene>
<protein>
    <submittedName>
        <fullName evidence="6">ABC transporter substrate-binding protein</fullName>
    </submittedName>
</protein>
<dbReference type="Gene3D" id="3.10.105.10">
    <property type="entry name" value="Dipeptide-binding Protein, Domain 3"/>
    <property type="match status" value="1"/>
</dbReference>
<dbReference type="GO" id="GO:1904680">
    <property type="term" value="F:peptide transmembrane transporter activity"/>
    <property type="evidence" value="ECO:0007669"/>
    <property type="project" value="TreeGrafter"/>
</dbReference>
<dbReference type="InterPro" id="IPR000914">
    <property type="entry name" value="SBP_5_dom"/>
</dbReference>
<comment type="caution">
    <text evidence="6">The sequence shown here is derived from an EMBL/GenBank/DDBJ whole genome shotgun (WGS) entry which is preliminary data.</text>
</comment>
<dbReference type="Proteomes" id="UP000823823">
    <property type="component" value="Unassembled WGS sequence"/>
</dbReference>
<evidence type="ECO:0000259" key="5">
    <source>
        <dbReference type="Pfam" id="PF00496"/>
    </source>
</evidence>
<name>A0A9D2LE77_9MICO</name>
<dbReference type="GO" id="GO:0015833">
    <property type="term" value="P:peptide transport"/>
    <property type="evidence" value="ECO:0007669"/>
    <property type="project" value="TreeGrafter"/>
</dbReference>
<dbReference type="PROSITE" id="PS51318">
    <property type="entry name" value="TAT"/>
    <property type="match status" value="1"/>
</dbReference>
<dbReference type="PANTHER" id="PTHR30290:SF9">
    <property type="entry name" value="OLIGOPEPTIDE-BINDING PROTEIN APPA"/>
    <property type="match status" value="1"/>
</dbReference>
<evidence type="ECO:0000256" key="2">
    <source>
        <dbReference type="ARBA" id="ARBA00022448"/>
    </source>
</evidence>
<dbReference type="InterPro" id="IPR039424">
    <property type="entry name" value="SBP_5"/>
</dbReference>
<evidence type="ECO:0000313" key="7">
    <source>
        <dbReference type="Proteomes" id="UP000823823"/>
    </source>
</evidence>
<dbReference type="InterPro" id="IPR006311">
    <property type="entry name" value="TAT_signal"/>
</dbReference>
<evidence type="ECO:0000313" key="6">
    <source>
        <dbReference type="EMBL" id="HJB10963.1"/>
    </source>
</evidence>
<dbReference type="GO" id="GO:0042597">
    <property type="term" value="C:periplasmic space"/>
    <property type="evidence" value="ECO:0007669"/>
    <property type="project" value="UniProtKB-ARBA"/>
</dbReference>